<dbReference type="STRING" id="692370.A6F68_00137"/>
<evidence type="ECO:0000313" key="2">
    <source>
        <dbReference type="EMBL" id="ANY18673.1"/>
    </source>
</evidence>
<sequence length="255" mass="28606">MFRDEVIEQLGFYVYRLVDPRSGETFYVGKGRGNRVFHHAAGEKSPEGSILSPKLALIAQIKTAGHEVDHHIHRHGMDEPTAYEVEAALIDVYPSLLNSVAGHRSDLFGAARTTDLVARYQAEPASWEHNCLLVGVRNTVDDRGTYEAARFAWKLNRKHLPKLDLVVAVRGGLILDAFRPNEWLPGTLENFPNAPHAMPDRLGFVGERAAPELRNMYVGKRLPRWCKLSQAGIRYVGPAFPPKQQEVSDEIDAYL</sequence>
<dbReference type="AlphaFoldDB" id="A0A1B2A919"/>
<dbReference type="Proteomes" id="UP000092932">
    <property type="component" value="Chromosome"/>
</dbReference>
<organism evidence="2 3">
    <name type="scientific">Tsuneonella dongtanensis</name>
    <dbReference type="NCBI Taxonomy" id="692370"/>
    <lineage>
        <taxon>Bacteria</taxon>
        <taxon>Pseudomonadati</taxon>
        <taxon>Pseudomonadota</taxon>
        <taxon>Alphaproteobacteria</taxon>
        <taxon>Sphingomonadales</taxon>
        <taxon>Erythrobacteraceae</taxon>
        <taxon>Tsuneonella</taxon>
    </lineage>
</organism>
<reference evidence="2 3" key="1">
    <citation type="submission" date="2016-07" db="EMBL/GenBank/DDBJ databases">
        <title>Complete genome sequence of Altererythrobacter dongtanensis KCTC 22672, a type strain with esterase isolated from tidal flat.</title>
        <authorList>
            <person name="Cheng H."/>
            <person name="Wu Y.-H."/>
            <person name="Zhou P."/>
            <person name="Huo Y.-Y."/>
            <person name="Wang C.-S."/>
            <person name="Xu X.-W."/>
        </authorList>
    </citation>
    <scope>NUCLEOTIDE SEQUENCE [LARGE SCALE GENOMIC DNA]</scope>
    <source>
        <strain evidence="2 3">KCTC 22672</strain>
    </source>
</reference>
<gene>
    <name evidence="2" type="ORF">A6F68_00137</name>
</gene>
<dbReference type="PATRIC" id="fig|692370.5.peg.143"/>
<dbReference type="Pfam" id="PF22945">
    <property type="entry name" value="LEM-3_GIY-YIG"/>
    <property type="match status" value="1"/>
</dbReference>
<keyword evidence="3" id="KW-1185">Reference proteome</keyword>
<dbReference type="InterPro" id="IPR000305">
    <property type="entry name" value="GIY-YIG_endonuc"/>
</dbReference>
<evidence type="ECO:0000313" key="3">
    <source>
        <dbReference type="Proteomes" id="UP000092932"/>
    </source>
</evidence>
<dbReference type="OrthoDB" id="7594329at2"/>
<accession>A0A1B2A919</accession>
<protein>
    <recommendedName>
        <fullName evidence="1">GIY-YIG domain-containing protein</fullName>
    </recommendedName>
</protein>
<dbReference type="EMBL" id="CP016591">
    <property type="protein sequence ID" value="ANY18673.1"/>
    <property type="molecule type" value="Genomic_DNA"/>
</dbReference>
<feature type="domain" description="GIY-YIG" evidence="1">
    <location>
        <begin position="10"/>
        <end position="99"/>
    </location>
</feature>
<dbReference type="RefSeq" id="WP_067681780.1">
    <property type="nucleotide sequence ID" value="NZ_CP016591.1"/>
</dbReference>
<proteinExistence type="predicted"/>
<dbReference type="KEGG" id="ado:A6F68_00137"/>
<dbReference type="PROSITE" id="PS50164">
    <property type="entry name" value="GIY_YIG"/>
    <property type="match status" value="1"/>
</dbReference>
<dbReference type="CDD" id="cd10440">
    <property type="entry name" value="GIY-YIG_COG3680"/>
    <property type="match status" value="1"/>
</dbReference>
<name>A0A1B2A919_9SPHN</name>
<evidence type="ECO:0000259" key="1">
    <source>
        <dbReference type="PROSITE" id="PS50164"/>
    </source>
</evidence>